<evidence type="ECO:0000256" key="1">
    <source>
        <dbReference type="ARBA" id="ARBA00007812"/>
    </source>
</evidence>
<dbReference type="GO" id="GO:0030976">
    <property type="term" value="F:thiamine pyrophosphate binding"/>
    <property type="evidence" value="ECO:0007669"/>
    <property type="project" value="InterPro"/>
</dbReference>
<comment type="caution">
    <text evidence="7">The sequence shown here is derived from an EMBL/GenBank/DDBJ whole genome shotgun (WGS) entry which is preliminary data.</text>
</comment>
<proteinExistence type="inferred from homology"/>
<reference evidence="7 8" key="1">
    <citation type="submission" date="2019-03" db="EMBL/GenBank/DDBJ databases">
        <title>Whole genome sequence of Arthrobacter sp JH1-1.</title>
        <authorList>
            <person name="Trinh H.N."/>
        </authorList>
    </citation>
    <scope>NUCLEOTIDE SEQUENCE [LARGE SCALE GENOMIC DNA]</scope>
    <source>
        <strain evidence="7 8">JH1-1</strain>
    </source>
</reference>
<evidence type="ECO:0000259" key="5">
    <source>
        <dbReference type="Pfam" id="PF02775"/>
    </source>
</evidence>
<dbReference type="InterPro" id="IPR011766">
    <property type="entry name" value="TPP_enzyme_TPP-bd"/>
</dbReference>
<keyword evidence="7" id="KW-0378">Hydrolase</keyword>
<dbReference type="InterPro" id="IPR012000">
    <property type="entry name" value="Thiamin_PyroP_enz_cen_dom"/>
</dbReference>
<dbReference type="GO" id="GO:0005948">
    <property type="term" value="C:acetolactate synthase complex"/>
    <property type="evidence" value="ECO:0007669"/>
    <property type="project" value="TreeGrafter"/>
</dbReference>
<dbReference type="InterPro" id="IPR030817">
    <property type="entry name" value="Myo_inos_IolD"/>
</dbReference>
<dbReference type="OrthoDB" id="3194735at2"/>
<dbReference type="InterPro" id="IPR045229">
    <property type="entry name" value="TPP_enz"/>
</dbReference>
<evidence type="ECO:0000313" key="7">
    <source>
        <dbReference type="EMBL" id="TDF91005.1"/>
    </source>
</evidence>
<dbReference type="GO" id="GO:0000287">
    <property type="term" value="F:magnesium ion binding"/>
    <property type="evidence" value="ECO:0007669"/>
    <property type="project" value="InterPro"/>
</dbReference>
<dbReference type="NCBIfam" id="TIGR04377">
    <property type="entry name" value="myo_inos_iolD"/>
    <property type="match status" value="1"/>
</dbReference>
<dbReference type="EC" id="3.7.1.22" evidence="7"/>
<sequence length="653" mass="70361">MTSTAAADIGTDVNIAADKMAVRRRTVAQAIVEYLQVQYSELDGEKRRLVAGMYGIFGHGNSVGLAQGIDEYGVDFPHYQGKNEQSMVHAAIGFAKASNRAATLACTASAGPGSTNMISGAATATTNRLPVLLFPADIINNRFGDPVLQQIEHPVERDVSANDCFRPVSRYFDRITHPAQLLSTLPEAMRVLTDPVETGAVVVCLPQDIQGAEFDFPESFFTPRVWHIRRRPAVEDEIRDAAEIIRTAKRPLLIAGGGVRYSKAQELLARFSAEFGIPVSETFSGKGSGPISELNLGGLGVTGTVGSNEIAGGADCVITVGSRLQDFITASHSLFQNPSVKFVHLNVGAFDAHKMGSFPVIGDAKLNLAALRERLAADGYSTSEGFRNDIAEARKATAEVREHDLQAFPGENMSQAQVIEILNRETNSQDALVLGSGGTVEGIHKAWDTSNGTEIHFEYANSCMGHEIPAGLGYRLARRDAPGDVFVLIGDGTYLMQPTELVTAVQERKKIITIVIDNRGHQCIWPLQVAKGGPGREFGTQYKERGKESGRLDGAVLEFDIAANAASMGCAAWSTTTVEEFTAALNEARRVEGPAVIVAHVEPWRYLSGNGSFWDVGIPMTSQRPGSQEGTAKHLEGRARQRYYAATTVPDAN</sequence>
<feature type="domain" description="Thiamine pyrophosphate enzyme TPP-binding" evidence="5">
    <location>
        <begin position="444"/>
        <end position="598"/>
    </location>
</feature>
<dbReference type="GO" id="GO:0009097">
    <property type="term" value="P:isoleucine biosynthetic process"/>
    <property type="evidence" value="ECO:0007669"/>
    <property type="project" value="TreeGrafter"/>
</dbReference>
<dbReference type="InterPro" id="IPR029061">
    <property type="entry name" value="THDP-binding"/>
</dbReference>
<dbReference type="SUPFAM" id="SSF52467">
    <property type="entry name" value="DHS-like NAD/FAD-binding domain"/>
    <property type="match status" value="1"/>
</dbReference>
<keyword evidence="8" id="KW-1185">Reference proteome</keyword>
<evidence type="ECO:0000256" key="2">
    <source>
        <dbReference type="ARBA" id="ARBA00023052"/>
    </source>
</evidence>
<dbReference type="GO" id="GO:0003984">
    <property type="term" value="F:acetolactate synthase activity"/>
    <property type="evidence" value="ECO:0007669"/>
    <property type="project" value="TreeGrafter"/>
</dbReference>
<dbReference type="GO" id="GO:0009099">
    <property type="term" value="P:L-valine biosynthetic process"/>
    <property type="evidence" value="ECO:0007669"/>
    <property type="project" value="TreeGrafter"/>
</dbReference>
<dbReference type="Gene3D" id="3.40.50.1220">
    <property type="entry name" value="TPP-binding domain"/>
    <property type="match status" value="1"/>
</dbReference>
<comment type="similarity">
    <text evidence="1 3">Belongs to the TPP enzyme family.</text>
</comment>
<dbReference type="Pfam" id="PF02775">
    <property type="entry name" value="TPP_enzyme_C"/>
    <property type="match status" value="1"/>
</dbReference>
<dbReference type="SUPFAM" id="SSF52518">
    <property type="entry name" value="Thiamin diphosphate-binding fold (THDP-binding)"/>
    <property type="match status" value="2"/>
</dbReference>
<dbReference type="Pfam" id="PF00205">
    <property type="entry name" value="TPP_enzyme_M"/>
    <property type="match status" value="1"/>
</dbReference>
<dbReference type="GO" id="GO:0050660">
    <property type="term" value="F:flavin adenine dinucleotide binding"/>
    <property type="evidence" value="ECO:0007669"/>
    <property type="project" value="TreeGrafter"/>
</dbReference>
<dbReference type="Gene3D" id="3.40.50.970">
    <property type="match status" value="2"/>
</dbReference>
<dbReference type="PANTHER" id="PTHR18968">
    <property type="entry name" value="THIAMINE PYROPHOSPHATE ENZYMES"/>
    <property type="match status" value="1"/>
</dbReference>
<evidence type="ECO:0000259" key="4">
    <source>
        <dbReference type="Pfam" id="PF00205"/>
    </source>
</evidence>
<dbReference type="CDD" id="cd07035">
    <property type="entry name" value="TPP_PYR_POX_like"/>
    <property type="match status" value="1"/>
</dbReference>
<dbReference type="GO" id="GO:0102481">
    <property type="term" value="F:3D-(3,5/4)-trihydroxycyclohexane-1,2-dione hydrolase activity"/>
    <property type="evidence" value="ECO:0007669"/>
    <property type="project" value="UniProtKB-EC"/>
</dbReference>
<dbReference type="PANTHER" id="PTHR18968:SF9">
    <property type="entry name" value="3D-(3,5_4)-TRIHYDROXYCYCLOHEXANE-1,2-DIONE HYDROLASE"/>
    <property type="match status" value="1"/>
</dbReference>
<dbReference type="EMBL" id="SMRU01000034">
    <property type="protein sequence ID" value="TDF91005.1"/>
    <property type="molecule type" value="Genomic_DNA"/>
</dbReference>
<gene>
    <name evidence="7" type="primary">iolD</name>
    <name evidence="7" type="ORF">E1809_21960</name>
</gene>
<organism evidence="7 8">
    <name type="scientific">Arthrobacter terricola</name>
    <dbReference type="NCBI Taxonomy" id="2547396"/>
    <lineage>
        <taxon>Bacteria</taxon>
        <taxon>Bacillati</taxon>
        <taxon>Actinomycetota</taxon>
        <taxon>Actinomycetes</taxon>
        <taxon>Micrococcales</taxon>
        <taxon>Micrococcaceae</taxon>
        <taxon>Arthrobacter</taxon>
    </lineage>
</organism>
<dbReference type="Proteomes" id="UP000295511">
    <property type="component" value="Unassembled WGS sequence"/>
</dbReference>
<dbReference type="GO" id="GO:0019310">
    <property type="term" value="P:inositol catabolic process"/>
    <property type="evidence" value="ECO:0007669"/>
    <property type="project" value="InterPro"/>
</dbReference>
<keyword evidence="2 3" id="KW-0786">Thiamine pyrophosphate</keyword>
<protein>
    <submittedName>
        <fullName evidence="7">3D-(3,5/4)-trihydroxycyclohexane-1,2-dione acylhydrolase (Decyclizing)</fullName>
        <ecNumber evidence="7">3.7.1.22</ecNumber>
    </submittedName>
</protein>
<dbReference type="InterPro" id="IPR012001">
    <property type="entry name" value="Thiamin_PyroP_enz_TPP-bd_dom"/>
</dbReference>
<dbReference type="InterPro" id="IPR029035">
    <property type="entry name" value="DHS-like_NAD/FAD-binding_dom"/>
</dbReference>
<evidence type="ECO:0000259" key="6">
    <source>
        <dbReference type="Pfam" id="PF02776"/>
    </source>
</evidence>
<accession>A0A4R5K8X0</accession>
<dbReference type="Pfam" id="PF02776">
    <property type="entry name" value="TPP_enzyme_N"/>
    <property type="match status" value="1"/>
</dbReference>
<feature type="domain" description="Thiamine pyrophosphate enzyme central" evidence="4">
    <location>
        <begin position="238"/>
        <end position="371"/>
    </location>
</feature>
<feature type="domain" description="Thiamine pyrophosphate enzyme N-terminal TPP-binding" evidence="6">
    <location>
        <begin position="63"/>
        <end position="144"/>
    </location>
</feature>
<name>A0A4R5K8X0_9MICC</name>
<evidence type="ECO:0000256" key="3">
    <source>
        <dbReference type="RuleBase" id="RU362132"/>
    </source>
</evidence>
<dbReference type="RefSeq" id="WP_133206384.1">
    <property type="nucleotide sequence ID" value="NZ_SMRU01000034.1"/>
</dbReference>
<dbReference type="AlphaFoldDB" id="A0A4R5K8X0"/>
<evidence type="ECO:0000313" key="8">
    <source>
        <dbReference type="Proteomes" id="UP000295511"/>
    </source>
</evidence>